<dbReference type="PANTHER" id="PTHR13763:SF9">
    <property type="entry name" value="BRCA1-ASSOCIATED RING DOMAIN PROTEIN 1"/>
    <property type="match status" value="1"/>
</dbReference>
<dbReference type="SMART" id="SM00292">
    <property type="entry name" value="BRCT"/>
    <property type="match status" value="2"/>
</dbReference>
<dbReference type="GO" id="GO:0000724">
    <property type="term" value="P:double-strand break repair via homologous recombination"/>
    <property type="evidence" value="ECO:0007669"/>
    <property type="project" value="TreeGrafter"/>
</dbReference>
<evidence type="ECO:0000313" key="13">
    <source>
        <dbReference type="Proteomes" id="UP001153076"/>
    </source>
</evidence>
<evidence type="ECO:0000259" key="11">
    <source>
        <dbReference type="PROSITE" id="PS51805"/>
    </source>
</evidence>
<evidence type="ECO:0000256" key="4">
    <source>
        <dbReference type="ARBA" id="ARBA00022763"/>
    </source>
</evidence>
<evidence type="ECO:0000256" key="6">
    <source>
        <dbReference type="ARBA" id="ARBA00022833"/>
    </source>
</evidence>
<evidence type="ECO:0000256" key="3">
    <source>
        <dbReference type="ARBA" id="ARBA00022737"/>
    </source>
</evidence>
<evidence type="ECO:0000259" key="10">
    <source>
        <dbReference type="PROSITE" id="PS50172"/>
    </source>
</evidence>
<dbReference type="GO" id="GO:0008270">
    <property type="term" value="F:zinc ion binding"/>
    <property type="evidence" value="ECO:0007669"/>
    <property type="project" value="UniProtKB-KW"/>
</dbReference>
<sequence>MNAEVRQAPYMENVVNIYRSLDAAFSMQMLNSDMGQVREQCSLLARTNFHHQLAKGMIDASPPGNMIGSPSSFSLMGNKRVQVPNNLSAMGKLENGSGFADSVMRAESEGQDFRVYQSNPCSLIPSQSRPTQHRRNEAVAVYINHMEFSPDSSPSSGVREGAEIDSRDAGSSDDIAEKCLLNSKCAKRTVDDLGALGGNEISDSCLKKQKQQNEMCESHLPSSLVPARTTFEMNTKLGCSAEDQSAIEADSTSVVNFICAFCQTWKISEWTILNVPPKKSLWGVFLQLQDSGSMQHFANGKQVFGSETTHPNVIHIHRRCIEWAPQIFFESDTVVKNVEKELARAAKLRCNSCGLKGAALGCYAKACRRTYHVPCASQIAECRWDSDDFLMLCPSHASHKFPSEKHKKPGVKSCKASTQIYDEQKTSLKPDFWAASPTGAKTWILCGSALSADEKAMMVKFSKLCGATVTRAWNPDVTHVIAATDANGACSRTLKVLMAILNGRWILTTEWIKACMQAKSCMDEEPYEIRLDNHGCCDGPKTGRLRVLSNAPRLFSGLKFLFTDDFVPTYKHDIQDLIIAAGGAMVVAKEDMLQLSNPSTRLVVYNGDALTDTEEASHVLQRQAEAQSIALETGSRVIAHTWILDSIASCALHPFAL</sequence>
<evidence type="ECO:0000256" key="8">
    <source>
        <dbReference type="ARBA" id="ARBA00023242"/>
    </source>
</evidence>
<dbReference type="InterPro" id="IPR034732">
    <property type="entry name" value="EPHD"/>
</dbReference>
<evidence type="ECO:0000256" key="1">
    <source>
        <dbReference type="ARBA" id="ARBA00004123"/>
    </source>
</evidence>
<dbReference type="SMART" id="SM00249">
    <property type="entry name" value="PHD"/>
    <property type="match status" value="1"/>
</dbReference>
<dbReference type="Gene3D" id="3.40.50.10190">
    <property type="entry name" value="BRCT domain"/>
    <property type="match status" value="2"/>
</dbReference>
<dbReference type="Gene3D" id="3.30.40.10">
    <property type="entry name" value="Zinc/RING finger domain, C3HC4 (zinc finger)"/>
    <property type="match status" value="1"/>
</dbReference>
<dbReference type="EMBL" id="JAKOGI010000575">
    <property type="protein sequence ID" value="KAJ8432895.1"/>
    <property type="molecule type" value="Genomic_DNA"/>
</dbReference>
<keyword evidence="7" id="KW-0234">DNA repair</keyword>
<dbReference type="FunFam" id="3.40.50.10190:FF:000006">
    <property type="entry name" value="Breast cancer type 1 susceptibility protein homolog"/>
    <property type="match status" value="1"/>
</dbReference>
<keyword evidence="3" id="KW-0677">Repeat</keyword>
<dbReference type="CDD" id="cd17734">
    <property type="entry name" value="BRCT_Bard1_rpt1"/>
    <property type="match status" value="1"/>
</dbReference>
<feature type="domain" description="BRCT" evidence="10">
    <location>
        <begin position="444"/>
        <end position="529"/>
    </location>
</feature>
<dbReference type="Proteomes" id="UP001153076">
    <property type="component" value="Unassembled WGS sequence"/>
</dbReference>
<dbReference type="PROSITE" id="PS51805">
    <property type="entry name" value="EPHD"/>
    <property type="match status" value="1"/>
</dbReference>
<comment type="caution">
    <text evidence="12">The sequence shown here is derived from an EMBL/GenBank/DDBJ whole genome shotgun (WGS) entry which is preliminary data.</text>
</comment>
<dbReference type="InterPro" id="IPR013083">
    <property type="entry name" value="Znf_RING/FYVE/PHD"/>
</dbReference>
<evidence type="ECO:0000256" key="9">
    <source>
        <dbReference type="SAM" id="MobiDB-lite"/>
    </source>
</evidence>
<evidence type="ECO:0000256" key="7">
    <source>
        <dbReference type="ARBA" id="ARBA00023204"/>
    </source>
</evidence>
<dbReference type="Pfam" id="PF00533">
    <property type="entry name" value="BRCT"/>
    <property type="match status" value="1"/>
</dbReference>
<dbReference type="CDD" id="cd15571">
    <property type="entry name" value="ePHD"/>
    <property type="match status" value="1"/>
</dbReference>
<feature type="region of interest" description="Disordered" evidence="9">
    <location>
        <begin position="149"/>
        <end position="170"/>
    </location>
</feature>
<keyword evidence="4" id="KW-0227">DNA damage</keyword>
<protein>
    <submittedName>
        <fullName evidence="12">Uncharacterized protein</fullName>
    </submittedName>
</protein>
<dbReference type="InterPro" id="IPR031099">
    <property type="entry name" value="BRCA1-associated"/>
</dbReference>
<dbReference type="GO" id="GO:0005634">
    <property type="term" value="C:nucleus"/>
    <property type="evidence" value="ECO:0007669"/>
    <property type="project" value="UniProtKB-SubCell"/>
</dbReference>
<organism evidence="12 13">
    <name type="scientific">Carnegiea gigantea</name>
    <dbReference type="NCBI Taxonomy" id="171969"/>
    <lineage>
        <taxon>Eukaryota</taxon>
        <taxon>Viridiplantae</taxon>
        <taxon>Streptophyta</taxon>
        <taxon>Embryophyta</taxon>
        <taxon>Tracheophyta</taxon>
        <taxon>Spermatophyta</taxon>
        <taxon>Magnoliopsida</taxon>
        <taxon>eudicotyledons</taxon>
        <taxon>Gunneridae</taxon>
        <taxon>Pentapetalae</taxon>
        <taxon>Caryophyllales</taxon>
        <taxon>Cactineae</taxon>
        <taxon>Cactaceae</taxon>
        <taxon>Cactoideae</taxon>
        <taxon>Echinocereeae</taxon>
        <taxon>Carnegiea</taxon>
    </lineage>
</organism>
<evidence type="ECO:0000256" key="2">
    <source>
        <dbReference type="ARBA" id="ARBA00022723"/>
    </source>
</evidence>
<comment type="subcellular location">
    <subcellularLocation>
        <location evidence="1">Nucleus</location>
    </subcellularLocation>
</comment>
<dbReference type="AlphaFoldDB" id="A0A9Q1JXX2"/>
<dbReference type="GO" id="GO:0004842">
    <property type="term" value="F:ubiquitin-protein transferase activity"/>
    <property type="evidence" value="ECO:0007669"/>
    <property type="project" value="TreeGrafter"/>
</dbReference>
<gene>
    <name evidence="12" type="ORF">Cgig2_014482</name>
</gene>
<keyword evidence="5" id="KW-0863">Zinc-finger</keyword>
<reference evidence="12" key="1">
    <citation type="submission" date="2022-04" db="EMBL/GenBank/DDBJ databases">
        <title>Carnegiea gigantea Genome sequencing and assembly v2.</title>
        <authorList>
            <person name="Copetti D."/>
            <person name="Sanderson M.J."/>
            <person name="Burquez A."/>
            <person name="Wojciechowski M.F."/>
        </authorList>
    </citation>
    <scope>NUCLEOTIDE SEQUENCE</scope>
    <source>
        <strain evidence="12">SGP5-SGP5p</strain>
        <tissue evidence="12">Aerial part</tissue>
    </source>
</reference>
<dbReference type="GO" id="GO:0045944">
    <property type="term" value="P:positive regulation of transcription by RNA polymerase II"/>
    <property type="evidence" value="ECO:0007669"/>
    <property type="project" value="TreeGrafter"/>
</dbReference>
<accession>A0A9Q1JXX2</accession>
<dbReference type="InterPro" id="IPR001357">
    <property type="entry name" value="BRCT_dom"/>
</dbReference>
<dbReference type="SUPFAM" id="SSF52113">
    <property type="entry name" value="BRCT domain"/>
    <property type="match status" value="2"/>
</dbReference>
<name>A0A9Q1JXX2_9CARY</name>
<dbReference type="InterPro" id="IPR036420">
    <property type="entry name" value="BRCT_dom_sf"/>
</dbReference>
<keyword evidence="8" id="KW-0539">Nucleus</keyword>
<keyword evidence="6" id="KW-0862">Zinc</keyword>
<dbReference type="InterPro" id="IPR001965">
    <property type="entry name" value="Znf_PHD"/>
</dbReference>
<evidence type="ECO:0000256" key="5">
    <source>
        <dbReference type="ARBA" id="ARBA00022771"/>
    </source>
</evidence>
<feature type="compositionally biased region" description="Basic and acidic residues" evidence="9">
    <location>
        <begin position="160"/>
        <end position="170"/>
    </location>
</feature>
<dbReference type="PANTHER" id="PTHR13763">
    <property type="entry name" value="BREAST CANCER TYPE 1 SUSCEPTIBILITY PROTEIN BRCA1"/>
    <property type="match status" value="1"/>
</dbReference>
<evidence type="ECO:0000313" key="12">
    <source>
        <dbReference type="EMBL" id="KAJ8432895.1"/>
    </source>
</evidence>
<dbReference type="PROSITE" id="PS50172">
    <property type="entry name" value="BRCT"/>
    <property type="match status" value="2"/>
</dbReference>
<proteinExistence type="predicted"/>
<dbReference type="OrthoDB" id="2384350at2759"/>
<feature type="domain" description="PHD-type" evidence="11">
    <location>
        <begin position="280"/>
        <end position="397"/>
    </location>
</feature>
<dbReference type="Pfam" id="PF13771">
    <property type="entry name" value="zf-HC5HC2H"/>
    <property type="match status" value="1"/>
</dbReference>
<keyword evidence="13" id="KW-1185">Reference proteome</keyword>
<feature type="domain" description="BRCT" evidence="10">
    <location>
        <begin position="550"/>
        <end position="647"/>
    </location>
</feature>
<keyword evidence="2" id="KW-0479">Metal-binding</keyword>